<dbReference type="EMBL" id="FPBA01000001">
    <property type="protein sequence ID" value="SFT33468.1"/>
    <property type="molecule type" value="Genomic_DNA"/>
</dbReference>
<accession>A0A1I6X515</accession>
<dbReference type="Proteomes" id="UP000199546">
    <property type="component" value="Unassembled WGS sequence"/>
</dbReference>
<protein>
    <submittedName>
        <fullName evidence="3">3-hydroxyacyl-CoA dehydrogenase, NAD binding domain</fullName>
    </submittedName>
</protein>
<dbReference type="Gene3D" id="3.40.50.720">
    <property type="entry name" value="NAD(P)-binding Rossmann-like Domain"/>
    <property type="match status" value="1"/>
</dbReference>
<dbReference type="PANTHER" id="PTHR48075">
    <property type="entry name" value="3-HYDROXYACYL-COA DEHYDROGENASE FAMILY PROTEIN"/>
    <property type="match status" value="1"/>
</dbReference>
<dbReference type="GO" id="GO:0006631">
    <property type="term" value="P:fatty acid metabolic process"/>
    <property type="evidence" value="ECO:0007669"/>
    <property type="project" value="InterPro"/>
</dbReference>
<name>A0A1I6X515_9ACTN</name>
<dbReference type="STRING" id="1296565.SAMN05660657_00138"/>
<gene>
    <name evidence="3" type="ORF">SAMN05660657_00138</name>
</gene>
<dbReference type="InterPro" id="IPR036291">
    <property type="entry name" value="NAD(P)-bd_dom_sf"/>
</dbReference>
<proteinExistence type="inferred from homology"/>
<feature type="domain" description="3-hydroxyacyl-CoA dehydrogenase NAD binding" evidence="2">
    <location>
        <begin position="1"/>
        <end position="65"/>
    </location>
</feature>
<organism evidence="3 4">
    <name type="scientific">Geodermatophilus amargosae</name>
    <dbReference type="NCBI Taxonomy" id="1296565"/>
    <lineage>
        <taxon>Bacteria</taxon>
        <taxon>Bacillati</taxon>
        <taxon>Actinomycetota</taxon>
        <taxon>Actinomycetes</taxon>
        <taxon>Geodermatophilales</taxon>
        <taxon>Geodermatophilaceae</taxon>
        <taxon>Geodermatophilus</taxon>
    </lineage>
</organism>
<dbReference type="GO" id="GO:0016491">
    <property type="term" value="F:oxidoreductase activity"/>
    <property type="evidence" value="ECO:0007669"/>
    <property type="project" value="TreeGrafter"/>
</dbReference>
<evidence type="ECO:0000256" key="1">
    <source>
        <dbReference type="ARBA" id="ARBA00009463"/>
    </source>
</evidence>
<evidence type="ECO:0000313" key="3">
    <source>
        <dbReference type="EMBL" id="SFT33468.1"/>
    </source>
</evidence>
<comment type="similarity">
    <text evidence="1">Belongs to the 3-hydroxyacyl-CoA dehydrogenase family.</text>
</comment>
<reference evidence="4" key="1">
    <citation type="submission" date="2016-10" db="EMBL/GenBank/DDBJ databases">
        <authorList>
            <person name="Varghese N."/>
            <person name="Submissions S."/>
        </authorList>
    </citation>
    <scope>NUCLEOTIDE SEQUENCE [LARGE SCALE GENOMIC DNA]</scope>
    <source>
        <strain evidence="4">DSM 46136</strain>
    </source>
</reference>
<dbReference type="InterPro" id="IPR006176">
    <property type="entry name" value="3-OHacyl-CoA_DH_NAD-bd"/>
</dbReference>
<dbReference type="AlphaFoldDB" id="A0A1I6X515"/>
<dbReference type="SUPFAM" id="SSF51735">
    <property type="entry name" value="NAD(P)-binding Rossmann-fold domains"/>
    <property type="match status" value="1"/>
</dbReference>
<dbReference type="Pfam" id="PF02737">
    <property type="entry name" value="3HCDH_N"/>
    <property type="match status" value="1"/>
</dbReference>
<dbReference type="GO" id="GO:0070403">
    <property type="term" value="F:NAD+ binding"/>
    <property type="evidence" value="ECO:0007669"/>
    <property type="project" value="InterPro"/>
</dbReference>
<keyword evidence="4" id="KW-1185">Reference proteome</keyword>
<evidence type="ECO:0000313" key="4">
    <source>
        <dbReference type="Proteomes" id="UP000199546"/>
    </source>
</evidence>
<dbReference type="PANTHER" id="PTHR48075:SF3">
    <property type="entry name" value="3-HYDROXYACYL-COA DEHYDROGENASE"/>
    <property type="match status" value="1"/>
</dbReference>
<evidence type="ECO:0000259" key="2">
    <source>
        <dbReference type="Pfam" id="PF02737"/>
    </source>
</evidence>
<sequence>MATNSSSYPSSEVIDEVEHRERVLNMHFLTPPGSRACELMSCGHTEAVAFERLKATLSRHGPAPFRAHAESRSLIHNQI</sequence>